<dbReference type="EMBL" id="ML991823">
    <property type="protein sequence ID" value="KAF2231722.1"/>
    <property type="molecule type" value="Genomic_DNA"/>
</dbReference>
<dbReference type="Pfam" id="PF21711">
    <property type="entry name" value="DCTN5"/>
    <property type="match status" value="1"/>
</dbReference>
<keyword evidence="2" id="KW-0963">Cytoplasm</keyword>
<name>A0A6A6H166_VIRVR</name>
<evidence type="ECO:0000256" key="1">
    <source>
        <dbReference type="ARBA" id="ARBA00004245"/>
    </source>
</evidence>
<dbReference type="PANTHER" id="PTHR46126:SF1">
    <property type="entry name" value="DYNACTIN SUBUNIT 5"/>
    <property type="match status" value="1"/>
</dbReference>
<sequence>MSRPSAGNRKSTAGRSIKGEYIETDTGNKVSRRAKIEGTPNIMLAGRTVIMADVHLRGDLHRTADSATSSSNTTISMGKYTVIATGCTIHPPSRLSRGIMHFYPVKIGDHVYIGPECHVSSISIASHVHIGPRCVLGPFSIVKENVRILDGAVVPQGMVIPPGVVVGGSPARVVGEVPEGWGASGRAGETVEGGELRELVRSIRG</sequence>
<gene>
    <name evidence="7" type="ORF">EV356DRAFT_451508</name>
</gene>
<dbReference type="OrthoDB" id="417208at2759"/>
<dbReference type="Gene3D" id="2.160.10.10">
    <property type="entry name" value="Hexapeptide repeat proteins"/>
    <property type="match status" value="1"/>
</dbReference>
<dbReference type="AlphaFoldDB" id="A0A6A6H166"/>
<evidence type="ECO:0000256" key="4">
    <source>
        <dbReference type="ARBA" id="ARBA00034706"/>
    </source>
</evidence>
<dbReference type="InterPro" id="IPR011004">
    <property type="entry name" value="Trimer_LpxA-like_sf"/>
</dbReference>
<evidence type="ECO:0000313" key="8">
    <source>
        <dbReference type="Proteomes" id="UP000800092"/>
    </source>
</evidence>
<dbReference type="InterPro" id="IPR047125">
    <property type="entry name" value="DCTN5"/>
</dbReference>
<accession>A0A6A6H166</accession>
<evidence type="ECO:0000256" key="3">
    <source>
        <dbReference type="ARBA" id="ARBA00023212"/>
    </source>
</evidence>
<dbReference type="CDD" id="cd03359">
    <property type="entry name" value="LbH_Dynactin_5"/>
    <property type="match status" value="1"/>
</dbReference>
<evidence type="ECO:0000256" key="5">
    <source>
        <dbReference type="ARBA" id="ARBA00034865"/>
    </source>
</evidence>
<comment type="subcellular location">
    <subcellularLocation>
        <location evidence="1">Cytoplasm</location>
        <location evidence="1">Cytoskeleton</location>
    </subcellularLocation>
</comment>
<keyword evidence="3" id="KW-0206">Cytoskeleton</keyword>
<dbReference type="PANTHER" id="PTHR46126">
    <property type="entry name" value="DYNACTIN SUBUNIT 5"/>
    <property type="match status" value="1"/>
</dbReference>
<evidence type="ECO:0000256" key="6">
    <source>
        <dbReference type="SAM" id="MobiDB-lite"/>
    </source>
</evidence>
<proteinExistence type="inferred from homology"/>
<protein>
    <recommendedName>
        <fullName evidence="5">Dynactin subunit 5</fullName>
    </recommendedName>
</protein>
<reference evidence="7" key="1">
    <citation type="journal article" date="2020" name="Stud. Mycol.">
        <title>101 Dothideomycetes genomes: a test case for predicting lifestyles and emergence of pathogens.</title>
        <authorList>
            <person name="Haridas S."/>
            <person name="Albert R."/>
            <person name="Binder M."/>
            <person name="Bloem J."/>
            <person name="Labutti K."/>
            <person name="Salamov A."/>
            <person name="Andreopoulos B."/>
            <person name="Baker S."/>
            <person name="Barry K."/>
            <person name="Bills G."/>
            <person name="Bluhm B."/>
            <person name="Cannon C."/>
            <person name="Castanera R."/>
            <person name="Culley D."/>
            <person name="Daum C."/>
            <person name="Ezra D."/>
            <person name="Gonzalez J."/>
            <person name="Henrissat B."/>
            <person name="Kuo A."/>
            <person name="Liang C."/>
            <person name="Lipzen A."/>
            <person name="Lutzoni F."/>
            <person name="Magnuson J."/>
            <person name="Mondo S."/>
            <person name="Nolan M."/>
            <person name="Ohm R."/>
            <person name="Pangilinan J."/>
            <person name="Park H.-J."/>
            <person name="Ramirez L."/>
            <person name="Alfaro M."/>
            <person name="Sun H."/>
            <person name="Tritt A."/>
            <person name="Yoshinaga Y."/>
            <person name="Zwiers L.-H."/>
            <person name="Turgeon B."/>
            <person name="Goodwin S."/>
            <person name="Spatafora J."/>
            <person name="Crous P."/>
            <person name="Grigoriev I."/>
        </authorList>
    </citation>
    <scope>NUCLEOTIDE SEQUENCE</scope>
    <source>
        <strain evidence="7">Tuck. ex Michener</strain>
    </source>
</reference>
<evidence type="ECO:0000313" key="7">
    <source>
        <dbReference type="EMBL" id="KAF2231722.1"/>
    </source>
</evidence>
<dbReference type="SUPFAM" id="SSF51161">
    <property type="entry name" value="Trimeric LpxA-like enzymes"/>
    <property type="match status" value="1"/>
</dbReference>
<keyword evidence="8" id="KW-1185">Reference proteome</keyword>
<dbReference type="GO" id="GO:0005869">
    <property type="term" value="C:dynactin complex"/>
    <property type="evidence" value="ECO:0007669"/>
    <property type="project" value="TreeGrafter"/>
</dbReference>
<evidence type="ECO:0000256" key="2">
    <source>
        <dbReference type="ARBA" id="ARBA00022490"/>
    </source>
</evidence>
<dbReference type="Proteomes" id="UP000800092">
    <property type="component" value="Unassembled WGS sequence"/>
</dbReference>
<feature type="region of interest" description="Disordered" evidence="6">
    <location>
        <begin position="1"/>
        <end position="24"/>
    </location>
</feature>
<organism evidence="7 8">
    <name type="scientific">Viridothelium virens</name>
    <name type="common">Speckled blister lichen</name>
    <name type="synonym">Trypethelium virens</name>
    <dbReference type="NCBI Taxonomy" id="1048519"/>
    <lineage>
        <taxon>Eukaryota</taxon>
        <taxon>Fungi</taxon>
        <taxon>Dikarya</taxon>
        <taxon>Ascomycota</taxon>
        <taxon>Pezizomycotina</taxon>
        <taxon>Dothideomycetes</taxon>
        <taxon>Dothideomycetes incertae sedis</taxon>
        <taxon>Trypetheliales</taxon>
        <taxon>Trypetheliaceae</taxon>
        <taxon>Viridothelium</taxon>
    </lineage>
</organism>
<comment type="similarity">
    <text evidence="4">Belongs to the dynactin subunits 5/6 family. Dynactin subunit 5 subfamily.</text>
</comment>